<dbReference type="PANTHER" id="PTHR30349">
    <property type="entry name" value="PHAGE INTEGRASE-RELATED"/>
    <property type="match status" value="1"/>
</dbReference>
<evidence type="ECO:0000256" key="4">
    <source>
        <dbReference type="ARBA" id="ARBA00023125"/>
    </source>
</evidence>
<accession>A0A9D2F1A6</accession>
<evidence type="ECO:0000256" key="7">
    <source>
        <dbReference type="SAM" id="MobiDB-lite"/>
    </source>
</evidence>
<evidence type="ECO:0000259" key="8">
    <source>
        <dbReference type="PROSITE" id="PS51898"/>
    </source>
</evidence>
<dbReference type="Pfam" id="PF14659">
    <property type="entry name" value="Phage_int_SAM_3"/>
    <property type="match status" value="1"/>
</dbReference>
<evidence type="ECO:0000256" key="2">
    <source>
        <dbReference type="ARBA" id="ARBA00008857"/>
    </source>
</evidence>
<name>A0A9D2F1A6_9FIRM</name>
<dbReference type="GO" id="GO:0003677">
    <property type="term" value="F:DNA binding"/>
    <property type="evidence" value="ECO:0007669"/>
    <property type="project" value="UniProtKB-UniRule"/>
</dbReference>
<proteinExistence type="inferred from homology"/>
<dbReference type="GO" id="GO:0015074">
    <property type="term" value="P:DNA integration"/>
    <property type="evidence" value="ECO:0007669"/>
    <property type="project" value="InterPro"/>
</dbReference>
<evidence type="ECO:0000256" key="5">
    <source>
        <dbReference type="ARBA" id="ARBA00023172"/>
    </source>
</evidence>
<dbReference type="InterPro" id="IPR011010">
    <property type="entry name" value="DNA_brk_join_enz"/>
</dbReference>
<dbReference type="InterPro" id="IPR044068">
    <property type="entry name" value="CB"/>
</dbReference>
<dbReference type="SUPFAM" id="SSF56349">
    <property type="entry name" value="DNA breaking-rejoining enzymes"/>
    <property type="match status" value="1"/>
</dbReference>
<dbReference type="AlphaFoldDB" id="A0A9D2F1A6"/>
<comment type="function">
    <text evidence="1">Site-specific tyrosine recombinase, which acts by catalyzing the cutting and rejoining of the recombining DNA molecules.</text>
</comment>
<reference evidence="10" key="2">
    <citation type="submission" date="2021-04" db="EMBL/GenBank/DDBJ databases">
        <authorList>
            <person name="Gilroy R."/>
        </authorList>
    </citation>
    <scope>NUCLEOTIDE SEQUENCE</scope>
    <source>
        <strain evidence="10">3436</strain>
    </source>
</reference>
<dbReference type="InterPro" id="IPR002104">
    <property type="entry name" value="Integrase_catalytic"/>
</dbReference>
<dbReference type="Proteomes" id="UP000824031">
    <property type="component" value="Unassembled WGS sequence"/>
</dbReference>
<evidence type="ECO:0000256" key="6">
    <source>
        <dbReference type="PROSITE-ProRule" id="PRU01248"/>
    </source>
</evidence>
<dbReference type="CDD" id="cd01189">
    <property type="entry name" value="INT_ICEBs1_C_like"/>
    <property type="match status" value="1"/>
</dbReference>
<dbReference type="PROSITE" id="PS51898">
    <property type="entry name" value="TYR_RECOMBINASE"/>
    <property type="match status" value="1"/>
</dbReference>
<feature type="domain" description="Core-binding (CB)" evidence="9">
    <location>
        <begin position="79"/>
        <end position="162"/>
    </location>
</feature>
<dbReference type="InterPro" id="IPR004107">
    <property type="entry name" value="Integrase_SAM-like_N"/>
</dbReference>
<dbReference type="InterPro" id="IPR013762">
    <property type="entry name" value="Integrase-like_cat_sf"/>
</dbReference>
<feature type="domain" description="Tyr recombinase" evidence="8">
    <location>
        <begin position="183"/>
        <end position="390"/>
    </location>
</feature>
<dbReference type="InterPro" id="IPR050090">
    <property type="entry name" value="Tyrosine_recombinase_XerCD"/>
</dbReference>
<dbReference type="Gene3D" id="1.10.150.130">
    <property type="match status" value="1"/>
</dbReference>
<evidence type="ECO:0000256" key="3">
    <source>
        <dbReference type="ARBA" id="ARBA00022908"/>
    </source>
</evidence>
<dbReference type="EMBL" id="DXBO01000006">
    <property type="protein sequence ID" value="HIZ47111.1"/>
    <property type="molecule type" value="Genomic_DNA"/>
</dbReference>
<reference evidence="10" key="1">
    <citation type="journal article" date="2021" name="PeerJ">
        <title>Extensive microbial diversity within the chicken gut microbiome revealed by metagenomics and culture.</title>
        <authorList>
            <person name="Gilroy R."/>
            <person name="Ravi A."/>
            <person name="Getino M."/>
            <person name="Pursley I."/>
            <person name="Horton D.L."/>
            <person name="Alikhan N.F."/>
            <person name="Baker D."/>
            <person name="Gharbi K."/>
            <person name="Hall N."/>
            <person name="Watson M."/>
            <person name="Adriaenssens E.M."/>
            <person name="Foster-Nyarko E."/>
            <person name="Jarju S."/>
            <person name="Secka A."/>
            <person name="Antonio M."/>
            <person name="Oren A."/>
            <person name="Chaudhuri R.R."/>
            <person name="La Ragione R."/>
            <person name="Hildebrand F."/>
            <person name="Pallen M.J."/>
        </authorList>
    </citation>
    <scope>NUCLEOTIDE SEQUENCE</scope>
    <source>
        <strain evidence="10">3436</strain>
    </source>
</reference>
<sequence length="481" mass="55673">MKDSNVKTNKSPRRGHHEGNIRQRSDGRWEVRLSAGMDYKTGKAKRTSTCCNTRQEAIAILQEQAYNVRVNGWRDPLSLNLDQWYNHWLDAYMRDRVKQSTFVSYKGYYTRHYWVLGKTTLKKLEPALLQDFFNYKYREEELSPKTLRNMLMALHKCLQQAVKERLLVSNPCEAVTLPTQQKPEIAVFTNDQQRAVVQASYRHRYGVFIRLDLATGLRIGELLALKWEDIDLAGGQMQIRRTINRLAKYEEAADGNRTEIVIDTPKTRNAKRTIPLTRGMIDELRRWRSVQLADQAAAGESYRDDGFVVTNELGKFFEQRTFKDCYDRILKEAGVGHFTFHALRHTFATRALERGMDYKTLSAVLGHYSVAFTMDTYVHSMDDHKRREMDKMDDLFAMPVELSVERQPYPVLLRLTPEGCTAHLPDFPKLQITAPTMDAALLAAKQQIEKALRQYRYPPAPTKQEQIVVPENCVLVLMKAG</sequence>
<keyword evidence="4 6" id="KW-0238">DNA-binding</keyword>
<organism evidence="10 11">
    <name type="scientific">Candidatus Gemmiger excrementavium</name>
    <dbReference type="NCBI Taxonomy" id="2838608"/>
    <lineage>
        <taxon>Bacteria</taxon>
        <taxon>Bacillati</taxon>
        <taxon>Bacillota</taxon>
        <taxon>Clostridia</taxon>
        <taxon>Eubacteriales</taxon>
        <taxon>Gemmiger</taxon>
    </lineage>
</organism>
<dbReference type="PROSITE" id="PS51900">
    <property type="entry name" value="CB"/>
    <property type="match status" value="1"/>
</dbReference>
<dbReference type="PANTHER" id="PTHR30349:SF41">
    <property type="entry name" value="INTEGRASE_RECOMBINASE PROTEIN MJ0367-RELATED"/>
    <property type="match status" value="1"/>
</dbReference>
<evidence type="ECO:0000313" key="11">
    <source>
        <dbReference type="Proteomes" id="UP000824031"/>
    </source>
</evidence>
<dbReference type="InterPro" id="IPR010998">
    <property type="entry name" value="Integrase_recombinase_N"/>
</dbReference>
<evidence type="ECO:0000313" key="10">
    <source>
        <dbReference type="EMBL" id="HIZ47111.1"/>
    </source>
</evidence>
<evidence type="ECO:0000256" key="1">
    <source>
        <dbReference type="ARBA" id="ARBA00003283"/>
    </source>
</evidence>
<gene>
    <name evidence="10" type="ORF">H9810_00125</name>
</gene>
<keyword evidence="3" id="KW-0229">DNA integration</keyword>
<comment type="caution">
    <text evidence="10">The sequence shown here is derived from an EMBL/GenBank/DDBJ whole genome shotgun (WGS) entry which is preliminary data.</text>
</comment>
<dbReference type="Gene3D" id="1.10.443.10">
    <property type="entry name" value="Intergrase catalytic core"/>
    <property type="match status" value="1"/>
</dbReference>
<dbReference type="Pfam" id="PF00589">
    <property type="entry name" value="Phage_integrase"/>
    <property type="match status" value="1"/>
</dbReference>
<keyword evidence="5" id="KW-0233">DNA recombination</keyword>
<evidence type="ECO:0000259" key="9">
    <source>
        <dbReference type="PROSITE" id="PS51900"/>
    </source>
</evidence>
<comment type="similarity">
    <text evidence="2">Belongs to the 'phage' integrase family.</text>
</comment>
<protein>
    <submittedName>
        <fullName evidence="10">Site-specific integrase</fullName>
    </submittedName>
</protein>
<feature type="region of interest" description="Disordered" evidence="7">
    <location>
        <begin position="1"/>
        <end position="23"/>
    </location>
</feature>
<dbReference type="GO" id="GO:0006310">
    <property type="term" value="P:DNA recombination"/>
    <property type="evidence" value="ECO:0007669"/>
    <property type="project" value="UniProtKB-KW"/>
</dbReference>